<dbReference type="OrthoDB" id="4826329at2"/>
<dbReference type="RefSeq" id="WP_146846082.1">
    <property type="nucleotide sequence ID" value="NZ_BJWH01000009.1"/>
</dbReference>
<evidence type="ECO:0000313" key="3">
    <source>
        <dbReference type="Proteomes" id="UP000321049"/>
    </source>
</evidence>
<sequence>MQASQETDAYRAEMRATGVFVAAGLLWVGTLALARFGPELWGDTRQVATWAAVVANVVAGVLWIVAFTRLLRAVDELQRKIMLDALAITLGAGWVAGFGYVVAERAGLVGDVDVATLLPVFMGVVFVVAFAAGKIRYR</sequence>
<feature type="transmembrane region" description="Helical" evidence="1">
    <location>
        <begin position="114"/>
        <end position="133"/>
    </location>
</feature>
<keyword evidence="1" id="KW-0812">Transmembrane</keyword>
<protein>
    <submittedName>
        <fullName evidence="2">Uncharacterized protein</fullName>
    </submittedName>
</protein>
<accession>A0A511JKN3</accession>
<name>A0A511JKN3_9CELL</name>
<keyword evidence="3" id="KW-1185">Reference proteome</keyword>
<dbReference type="AlphaFoldDB" id="A0A511JKN3"/>
<comment type="caution">
    <text evidence="2">The sequence shown here is derived from an EMBL/GenBank/DDBJ whole genome shotgun (WGS) entry which is preliminary data.</text>
</comment>
<feature type="transmembrane region" description="Helical" evidence="1">
    <location>
        <begin position="48"/>
        <end position="71"/>
    </location>
</feature>
<dbReference type="EMBL" id="BJWH01000009">
    <property type="protein sequence ID" value="GEL98572.1"/>
    <property type="molecule type" value="Genomic_DNA"/>
</dbReference>
<evidence type="ECO:0000313" key="2">
    <source>
        <dbReference type="EMBL" id="GEL98572.1"/>
    </source>
</evidence>
<reference evidence="2 3" key="1">
    <citation type="submission" date="2019-07" db="EMBL/GenBank/DDBJ databases">
        <title>Whole genome shotgun sequence of Cellulomonas terrae NBRC 100819.</title>
        <authorList>
            <person name="Hosoyama A."/>
            <person name="Uohara A."/>
            <person name="Ohji S."/>
            <person name="Ichikawa N."/>
        </authorList>
    </citation>
    <scope>NUCLEOTIDE SEQUENCE [LARGE SCALE GENOMIC DNA]</scope>
    <source>
        <strain evidence="2 3">NBRC 100819</strain>
    </source>
</reference>
<evidence type="ECO:0000256" key="1">
    <source>
        <dbReference type="SAM" id="Phobius"/>
    </source>
</evidence>
<feature type="transmembrane region" description="Helical" evidence="1">
    <location>
        <begin position="16"/>
        <end position="36"/>
    </location>
</feature>
<proteinExistence type="predicted"/>
<organism evidence="2 3">
    <name type="scientific">Cellulomonas terrae</name>
    <dbReference type="NCBI Taxonomy" id="311234"/>
    <lineage>
        <taxon>Bacteria</taxon>
        <taxon>Bacillati</taxon>
        <taxon>Actinomycetota</taxon>
        <taxon>Actinomycetes</taxon>
        <taxon>Micrococcales</taxon>
        <taxon>Cellulomonadaceae</taxon>
        <taxon>Cellulomonas</taxon>
    </lineage>
</organism>
<keyword evidence="1" id="KW-1133">Transmembrane helix</keyword>
<feature type="transmembrane region" description="Helical" evidence="1">
    <location>
        <begin position="83"/>
        <end position="102"/>
    </location>
</feature>
<keyword evidence="1" id="KW-0472">Membrane</keyword>
<dbReference type="Proteomes" id="UP000321049">
    <property type="component" value="Unassembled WGS sequence"/>
</dbReference>
<gene>
    <name evidence="2" type="ORF">CTE05_21190</name>
</gene>